<feature type="region of interest" description="Disordered" evidence="2">
    <location>
        <begin position="14"/>
        <end position="46"/>
    </location>
</feature>
<dbReference type="GO" id="GO:0045454">
    <property type="term" value="P:cell redox homeostasis"/>
    <property type="evidence" value="ECO:0007669"/>
    <property type="project" value="TreeGrafter"/>
</dbReference>
<dbReference type="EMBL" id="VRMN01000011">
    <property type="protein sequence ID" value="KAA8491870.1"/>
    <property type="molecule type" value="Genomic_DNA"/>
</dbReference>
<dbReference type="InterPro" id="IPR036249">
    <property type="entry name" value="Thioredoxin-like_sf"/>
</dbReference>
<dbReference type="InterPro" id="IPR013766">
    <property type="entry name" value="Thioredoxin_domain"/>
</dbReference>
<comment type="caution">
    <text evidence="4">The sequence shown here is derived from an EMBL/GenBank/DDBJ whole genome shotgun (WGS) entry which is preliminary data.</text>
</comment>
<protein>
    <submittedName>
        <fullName evidence="4">Thioredoxin-like 2-1, chloroplastic</fullName>
    </submittedName>
</protein>
<dbReference type="Proteomes" id="UP000324585">
    <property type="component" value="Unassembled WGS sequence"/>
</dbReference>
<dbReference type="PANTHER" id="PTHR43601">
    <property type="entry name" value="THIOREDOXIN, MITOCHONDRIAL"/>
    <property type="match status" value="1"/>
</dbReference>
<accession>A0A5J4YLT3</accession>
<dbReference type="AlphaFoldDB" id="A0A5J4YLT3"/>
<dbReference type="Gene3D" id="3.40.30.10">
    <property type="entry name" value="Glutaredoxin"/>
    <property type="match status" value="1"/>
</dbReference>
<proteinExistence type="inferred from homology"/>
<dbReference type="OrthoDB" id="2121326at2759"/>
<sequence length="210" mass="23273">MAFALGLGHAKCARSSRRLDRQATTSPSTLRPGARQTRQRCSTTPPAVHLSMSARESIVSPWSLFVTVLGKGTQLVQKNAPVLPHGSGPVRHIGTPLEFQQRVAESTERIAVVMFHAPDCKACQVAIPELPQMAHEFAEVADFYLMDVSENKAFCRELDVKVLPTFQILVMHEGKPGLLAHFACSGARCVTELRRKLGRFAEYDPQKYEF</sequence>
<evidence type="ECO:0000256" key="1">
    <source>
        <dbReference type="ARBA" id="ARBA00008987"/>
    </source>
</evidence>
<dbReference type="CDD" id="cd02947">
    <property type="entry name" value="TRX_family"/>
    <property type="match status" value="1"/>
</dbReference>
<dbReference type="PROSITE" id="PS51352">
    <property type="entry name" value="THIOREDOXIN_2"/>
    <property type="match status" value="1"/>
</dbReference>
<evidence type="ECO:0000259" key="3">
    <source>
        <dbReference type="PROSITE" id="PS51352"/>
    </source>
</evidence>
<name>A0A5J4YLT3_PORPP</name>
<feature type="domain" description="Thioredoxin" evidence="3">
    <location>
        <begin position="69"/>
        <end position="202"/>
    </location>
</feature>
<evidence type="ECO:0000313" key="5">
    <source>
        <dbReference type="Proteomes" id="UP000324585"/>
    </source>
</evidence>
<evidence type="ECO:0000256" key="2">
    <source>
        <dbReference type="SAM" id="MobiDB-lite"/>
    </source>
</evidence>
<dbReference type="Pfam" id="PF00085">
    <property type="entry name" value="Thioredoxin"/>
    <property type="match status" value="1"/>
</dbReference>
<comment type="similarity">
    <text evidence="1">Belongs to the thioredoxin family.</text>
</comment>
<keyword evidence="5" id="KW-1185">Reference proteome</keyword>
<gene>
    <name evidence="4" type="ORF">FVE85_8352</name>
</gene>
<organism evidence="4 5">
    <name type="scientific">Porphyridium purpureum</name>
    <name type="common">Red alga</name>
    <name type="synonym">Porphyridium cruentum</name>
    <dbReference type="NCBI Taxonomy" id="35688"/>
    <lineage>
        <taxon>Eukaryota</taxon>
        <taxon>Rhodophyta</taxon>
        <taxon>Bangiophyceae</taxon>
        <taxon>Porphyridiales</taxon>
        <taxon>Porphyridiaceae</taxon>
        <taxon>Porphyridium</taxon>
    </lineage>
</organism>
<dbReference type="SUPFAM" id="SSF52833">
    <property type="entry name" value="Thioredoxin-like"/>
    <property type="match status" value="1"/>
</dbReference>
<reference evidence="5" key="1">
    <citation type="journal article" date="2019" name="Nat. Commun.">
        <title>Expansion of phycobilisome linker gene families in mesophilic red algae.</title>
        <authorList>
            <person name="Lee J."/>
            <person name="Kim D."/>
            <person name="Bhattacharya D."/>
            <person name="Yoon H.S."/>
        </authorList>
    </citation>
    <scope>NUCLEOTIDE SEQUENCE [LARGE SCALE GENOMIC DNA]</scope>
    <source>
        <strain evidence="5">CCMP 1328</strain>
    </source>
</reference>
<evidence type="ECO:0000313" key="4">
    <source>
        <dbReference type="EMBL" id="KAA8491870.1"/>
    </source>
</evidence>
<dbReference type="PANTHER" id="PTHR43601:SF3">
    <property type="entry name" value="THIOREDOXIN, MITOCHONDRIAL"/>
    <property type="match status" value="1"/>
</dbReference>